<dbReference type="EC" id="2.7.13.3" evidence="3"/>
<keyword evidence="11" id="KW-1185">Reference proteome</keyword>
<dbReference type="CDD" id="cd00082">
    <property type="entry name" value="HisKA"/>
    <property type="match status" value="1"/>
</dbReference>
<dbReference type="InterPro" id="IPR036097">
    <property type="entry name" value="HisK_dim/P_sf"/>
</dbReference>
<protein>
    <recommendedName>
        <fullName evidence="3">histidine kinase</fullName>
        <ecNumber evidence="3">2.7.13.3</ecNumber>
    </recommendedName>
</protein>
<dbReference type="PROSITE" id="PS50109">
    <property type="entry name" value="HIS_KIN"/>
    <property type="match status" value="1"/>
</dbReference>
<dbReference type="PANTHER" id="PTHR43047">
    <property type="entry name" value="TWO-COMPONENT HISTIDINE PROTEIN KINASE"/>
    <property type="match status" value="1"/>
</dbReference>
<keyword evidence="7" id="KW-0902">Two-component regulatory system</keyword>
<keyword evidence="5" id="KW-0808">Transferase</keyword>
<dbReference type="CDD" id="cd00075">
    <property type="entry name" value="HATPase"/>
    <property type="match status" value="1"/>
</dbReference>
<keyword evidence="8" id="KW-0812">Transmembrane</keyword>
<dbReference type="RefSeq" id="WP_100345730.1">
    <property type="nucleotide sequence ID" value="NZ_PGFB01000005.1"/>
</dbReference>
<accession>A0A2M9BCF3</accession>
<dbReference type="GO" id="GO:0009927">
    <property type="term" value="F:histidine phosphotransfer kinase activity"/>
    <property type="evidence" value="ECO:0007669"/>
    <property type="project" value="TreeGrafter"/>
</dbReference>
<feature type="transmembrane region" description="Helical" evidence="8">
    <location>
        <begin position="33"/>
        <end position="56"/>
    </location>
</feature>
<dbReference type="SUPFAM" id="SSF55785">
    <property type="entry name" value="PYP-like sensor domain (PAS domain)"/>
    <property type="match status" value="1"/>
</dbReference>
<dbReference type="PANTHER" id="PTHR43047:SF72">
    <property type="entry name" value="OSMOSENSING HISTIDINE PROTEIN KINASE SLN1"/>
    <property type="match status" value="1"/>
</dbReference>
<organism evidence="10 11">
    <name type="scientific">Compostimonas suwonensis</name>
    <dbReference type="NCBI Taxonomy" id="1048394"/>
    <lineage>
        <taxon>Bacteria</taxon>
        <taxon>Bacillati</taxon>
        <taxon>Actinomycetota</taxon>
        <taxon>Actinomycetes</taxon>
        <taxon>Micrococcales</taxon>
        <taxon>Microbacteriaceae</taxon>
        <taxon>Compostimonas</taxon>
    </lineage>
</organism>
<dbReference type="Gene3D" id="3.30.565.10">
    <property type="entry name" value="Histidine kinase-like ATPase, C-terminal domain"/>
    <property type="match status" value="1"/>
</dbReference>
<feature type="transmembrane region" description="Helical" evidence="8">
    <location>
        <begin position="68"/>
        <end position="89"/>
    </location>
</feature>
<evidence type="ECO:0000313" key="11">
    <source>
        <dbReference type="Proteomes" id="UP000230161"/>
    </source>
</evidence>
<evidence type="ECO:0000256" key="8">
    <source>
        <dbReference type="SAM" id="Phobius"/>
    </source>
</evidence>
<evidence type="ECO:0000256" key="5">
    <source>
        <dbReference type="ARBA" id="ARBA00022679"/>
    </source>
</evidence>
<dbReference type="PRINTS" id="PR00344">
    <property type="entry name" value="BCTRLSENSOR"/>
</dbReference>
<comment type="caution">
    <text evidence="10">The sequence shown here is derived from an EMBL/GenBank/DDBJ whole genome shotgun (WGS) entry which is preliminary data.</text>
</comment>
<proteinExistence type="predicted"/>
<keyword evidence="6" id="KW-0418">Kinase</keyword>
<feature type="transmembrane region" description="Helical" evidence="8">
    <location>
        <begin position="134"/>
        <end position="156"/>
    </location>
</feature>
<comment type="subcellular location">
    <subcellularLocation>
        <location evidence="2">Cell membrane</location>
    </subcellularLocation>
</comment>
<dbReference type="InterPro" id="IPR005467">
    <property type="entry name" value="His_kinase_dom"/>
</dbReference>
<dbReference type="FunFam" id="3.30.565.10:FF:000006">
    <property type="entry name" value="Sensor histidine kinase WalK"/>
    <property type="match status" value="1"/>
</dbReference>
<dbReference type="Pfam" id="PF00512">
    <property type="entry name" value="HisKA"/>
    <property type="match status" value="1"/>
</dbReference>
<evidence type="ECO:0000313" key="10">
    <source>
        <dbReference type="EMBL" id="PJJ55623.1"/>
    </source>
</evidence>
<dbReference type="InterPro" id="IPR035965">
    <property type="entry name" value="PAS-like_dom_sf"/>
</dbReference>
<comment type="catalytic activity">
    <reaction evidence="1">
        <text>ATP + protein L-histidine = ADP + protein N-phospho-L-histidine.</text>
        <dbReference type="EC" id="2.7.13.3"/>
    </reaction>
</comment>
<dbReference type="SUPFAM" id="SSF55874">
    <property type="entry name" value="ATPase domain of HSP90 chaperone/DNA topoisomerase II/histidine kinase"/>
    <property type="match status" value="1"/>
</dbReference>
<name>A0A2M9BCF3_9MICO</name>
<dbReference type="InterPro" id="IPR003594">
    <property type="entry name" value="HATPase_dom"/>
</dbReference>
<dbReference type="GO" id="GO:0000155">
    <property type="term" value="F:phosphorelay sensor kinase activity"/>
    <property type="evidence" value="ECO:0007669"/>
    <property type="project" value="InterPro"/>
</dbReference>
<dbReference type="Gene3D" id="1.10.287.130">
    <property type="match status" value="1"/>
</dbReference>
<dbReference type="SMART" id="SM00387">
    <property type="entry name" value="HATPase_c"/>
    <property type="match status" value="1"/>
</dbReference>
<evidence type="ECO:0000256" key="1">
    <source>
        <dbReference type="ARBA" id="ARBA00000085"/>
    </source>
</evidence>
<gene>
    <name evidence="10" type="ORF">CLV54_2970</name>
</gene>
<dbReference type="EMBL" id="PGFB01000005">
    <property type="protein sequence ID" value="PJJ55623.1"/>
    <property type="molecule type" value="Genomic_DNA"/>
</dbReference>
<dbReference type="OrthoDB" id="9757990at2"/>
<dbReference type="Proteomes" id="UP000230161">
    <property type="component" value="Unassembled WGS sequence"/>
</dbReference>
<evidence type="ECO:0000256" key="7">
    <source>
        <dbReference type="ARBA" id="ARBA00023012"/>
    </source>
</evidence>
<evidence type="ECO:0000259" key="9">
    <source>
        <dbReference type="PROSITE" id="PS50109"/>
    </source>
</evidence>
<dbReference type="SUPFAM" id="SSF47384">
    <property type="entry name" value="Homodimeric domain of signal transducing histidine kinase"/>
    <property type="match status" value="1"/>
</dbReference>
<dbReference type="InterPro" id="IPR004358">
    <property type="entry name" value="Sig_transdc_His_kin-like_C"/>
</dbReference>
<evidence type="ECO:0000256" key="4">
    <source>
        <dbReference type="ARBA" id="ARBA00022553"/>
    </source>
</evidence>
<dbReference type="Gene3D" id="3.30.450.20">
    <property type="entry name" value="PAS domain"/>
    <property type="match status" value="1"/>
</dbReference>
<feature type="transmembrane region" description="Helical" evidence="8">
    <location>
        <begin position="168"/>
        <end position="184"/>
    </location>
</feature>
<dbReference type="InterPro" id="IPR003661">
    <property type="entry name" value="HisK_dim/P_dom"/>
</dbReference>
<keyword evidence="8" id="KW-1133">Transmembrane helix</keyword>
<dbReference type="Pfam" id="PF02518">
    <property type="entry name" value="HATPase_c"/>
    <property type="match status" value="1"/>
</dbReference>
<evidence type="ECO:0000256" key="2">
    <source>
        <dbReference type="ARBA" id="ARBA00004236"/>
    </source>
</evidence>
<keyword evidence="8" id="KW-0472">Membrane</keyword>
<reference evidence="10 11" key="1">
    <citation type="submission" date="2017-11" db="EMBL/GenBank/DDBJ databases">
        <title>Genomic Encyclopedia of Archaeal and Bacterial Type Strains, Phase II (KMG-II): From Individual Species to Whole Genera.</title>
        <authorList>
            <person name="Goeker M."/>
        </authorList>
    </citation>
    <scope>NUCLEOTIDE SEQUENCE [LARGE SCALE GENOMIC DNA]</scope>
    <source>
        <strain evidence="10 11">DSM 25625</strain>
    </source>
</reference>
<keyword evidence="4" id="KW-0597">Phosphoprotein</keyword>
<feature type="domain" description="Histidine kinase" evidence="9">
    <location>
        <begin position="349"/>
        <end position="565"/>
    </location>
</feature>
<evidence type="ECO:0000256" key="6">
    <source>
        <dbReference type="ARBA" id="ARBA00022777"/>
    </source>
</evidence>
<dbReference type="AlphaFoldDB" id="A0A2M9BCF3"/>
<dbReference type="SMART" id="SM00388">
    <property type="entry name" value="HisKA"/>
    <property type="match status" value="1"/>
</dbReference>
<sequence>MGVKRRQTDRPRSRAIADESVVEPPSRNAVTSALGRSVFLSQITLGAVVLILVLCVQIFDAQSVSSPSFFIGVAVIFVVTGFAVILPWHVIGKNAAIALPLLDIAGIAFIRHGEPSLGAGVLFVFPVIWMSTHYGVWGAVLSTTIPTALLVAGALADDGGVSLSSTPQLVTIPLILAFVATMTYQTRKRVAAHRVLLRQQTLQLETVLERSRLQQRLLDSIFNTVNFGILAFDANGNTTTSNSFHRRLVDPNGAGPSGIEKAVRDVVYQADRETPYVDSERPYFRALGGESFDGIIVWLGEPGTEQTALAVSARQIDDGHGNWVGGVIVESDITAEINALKERDVVVAAVSHELRTPLTSIQGYIDLALEDDAVGDGTRKMLEVALANSDRVLAIIADLLGAASGADPAMTLTFADCDLSELVRRSIEAQRPAAERRGIRLAFDDRGAVPLIADGFRLRQVIDNLVSNAVKYNVDGGLVQIAIEADAAEAELIVVDTGRGMTADEQSRLFERFYRAASVRDSPIDGTGLGLSISREIVLKHGGDIRIYSEVDEGTTAIVTIPRAP</sequence>
<dbReference type="GO" id="GO:0005886">
    <property type="term" value="C:plasma membrane"/>
    <property type="evidence" value="ECO:0007669"/>
    <property type="project" value="UniProtKB-SubCell"/>
</dbReference>
<evidence type="ECO:0000256" key="3">
    <source>
        <dbReference type="ARBA" id="ARBA00012438"/>
    </source>
</evidence>
<dbReference type="InterPro" id="IPR036890">
    <property type="entry name" value="HATPase_C_sf"/>
</dbReference>